<sequence length="31" mass="3686">MPFHSLYALRNLTRPLNAQICVNLERNSNHY</sequence>
<name>A0A0E9W882_ANGAN</name>
<accession>A0A0E9W882</accession>
<reference evidence="1" key="1">
    <citation type="submission" date="2014-11" db="EMBL/GenBank/DDBJ databases">
        <authorList>
            <person name="Amaro Gonzalez C."/>
        </authorList>
    </citation>
    <scope>NUCLEOTIDE SEQUENCE</scope>
</reference>
<proteinExistence type="predicted"/>
<protein>
    <submittedName>
        <fullName evidence="1">Uncharacterized protein</fullName>
    </submittedName>
</protein>
<dbReference type="AlphaFoldDB" id="A0A0E9W882"/>
<dbReference type="EMBL" id="GBXM01022066">
    <property type="protein sequence ID" value="JAH86511.1"/>
    <property type="molecule type" value="Transcribed_RNA"/>
</dbReference>
<evidence type="ECO:0000313" key="1">
    <source>
        <dbReference type="EMBL" id="JAH86511.1"/>
    </source>
</evidence>
<organism evidence="1">
    <name type="scientific">Anguilla anguilla</name>
    <name type="common">European freshwater eel</name>
    <name type="synonym">Muraena anguilla</name>
    <dbReference type="NCBI Taxonomy" id="7936"/>
    <lineage>
        <taxon>Eukaryota</taxon>
        <taxon>Metazoa</taxon>
        <taxon>Chordata</taxon>
        <taxon>Craniata</taxon>
        <taxon>Vertebrata</taxon>
        <taxon>Euteleostomi</taxon>
        <taxon>Actinopterygii</taxon>
        <taxon>Neopterygii</taxon>
        <taxon>Teleostei</taxon>
        <taxon>Anguilliformes</taxon>
        <taxon>Anguillidae</taxon>
        <taxon>Anguilla</taxon>
    </lineage>
</organism>
<reference evidence="1" key="2">
    <citation type="journal article" date="2015" name="Fish Shellfish Immunol.">
        <title>Early steps in the European eel (Anguilla anguilla)-Vibrio vulnificus interaction in the gills: Role of the RtxA13 toxin.</title>
        <authorList>
            <person name="Callol A."/>
            <person name="Pajuelo D."/>
            <person name="Ebbesson L."/>
            <person name="Teles M."/>
            <person name="MacKenzie S."/>
            <person name="Amaro C."/>
        </authorList>
    </citation>
    <scope>NUCLEOTIDE SEQUENCE</scope>
</reference>